<dbReference type="InterPro" id="IPR006287">
    <property type="entry name" value="DJ-1"/>
</dbReference>
<dbReference type="Proteomes" id="UP000239785">
    <property type="component" value="Unassembled WGS sequence"/>
</dbReference>
<dbReference type="SUPFAM" id="SSF52317">
    <property type="entry name" value="Class I glutamine amidotransferase-like"/>
    <property type="match status" value="1"/>
</dbReference>
<keyword evidence="3" id="KW-1185">Reference proteome</keyword>
<evidence type="ECO:0000313" key="3">
    <source>
        <dbReference type="Proteomes" id="UP000239785"/>
    </source>
</evidence>
<dbReference type="AlphaFoldDB" id="A0A2S5RGI1"/>
<proteinExistence type="predicted"/>
<organism evidence="2 3">
    <name type="scientific">Mesoplasma corruscae</name>
    <dbReference type="NCBI Taxonomy" id="216874"/>
    <lineage>
        <taxon>Bacteria</taxon>
        <taxon>Bacillati</taxon>
        <taxon>Mycoplasmatota</taxon>
        <taxon>Mollicutes</taxon>
        <taxon>Entomoplasmatales</taxon>
        <taxon>Entomoplasmataceae</taxon>
        <taxon>Mesoplasma</taxon>
    </lineage>
</organism>
<dbReference type="InterPro" id="IPR029062">
    <property type="entry name" value="Class_I_gatase-like"/>
</dbReference>
<evidence type="ECO:0000259" key="1">
    <source>
        <dbReference type="Pfam" id="PF01965"/>
    </source>
</evidence>
<evidence type="ECO:0000313" key="2">
    <source>
        <dbReference type="EMBL" id="PPE06413.1"/>
    </source>
</evidence>
<sequence length="182" mass="19970">MNKKIALILHSNFEEGEAVITIDVLRRANIGVDIFTLNDKLLTTGSHNIEINANFLFKDLKIADYDGLVLPGGPGCDDLLDHNDLHEVIRAFNNQNKLVAAVCGAPQILGAAGVLEKVKLVKHPLSNKFIDLKNVQPNNVYVDNNILTGVSIGTSVVFALKIVEYLLGKDESKKIKQQLVIF</sequence>
<dbReference type="InterPro" id="IPR050325">
    <property type="entry name" value="Prot/Nucl_acid_deglycase"/>
</dbReference>
<accession>A0A2S5RGI1</accession>
<name>A0A2S5RGI1_9MOLU</name>
<dbReference type="CDD" id="cd03135">
    <property type="entry name" value="GATase1_DJ-1"/>
    <property type="match status" value="1"/>
</dbReference>
<dbReference type="Pfam" id="PF01965">
    <property type="entry name" value="DJ-1_PfpI"/>
    <property type="match status" value="1"/>
</dbReference>
<feature type="domain" description="DJ-1/PfpI" evidence="1">
    <location>
        <begin position="3"/>
        <end position="164"/>
    </location>
</feature>
<comment type="caution">
    <text evidence="2">The sequence shown here is derived from an EMBL/GenBank/DDBJ whole genome shotgun (WGS) entry which is preliminary data.</text>
</comment>
<reference evidence="2 3" key="1">
    <citation type="submission" date="2017-11" db="EMBL/GenBank/DDBJ databases">
        <title>Genome sequence of Mesoplasma corruscae ELCA-2 (ATCC 49579).</title>
        <authorList>
            <person name="Lo W.-S."/>
            <person name="Kuo C.-H."/>
        </authorList>
    </citation>
    <scope>NUCLEOTIDE SEQUENCE [LARGE SCALE GENOMIC DNA]</scope>
    <source>
        <strain evidence="2 3">ELCA-2</strain>
    </source>
</reference>
<protein>
    <submittedName>
        <fullName evidence="2">4-methyl-5(B-hydroxyethyl)-thiazole monophosphate biosynthesis</fullName>
    </submittedName>
</protein>
<dbReference type="Gene3D" id="3.40.50.880">
    <property type="match status" value="1"/>
</dbReference>
<dbReference type="PANTHER" id="PTHR48094">
    <property type="entry name" value="PROTEIN/NUCLEIC ACID DEGLYCASE DJ-1-RELATED"/>
    <property type="match status" value="1"/>
</dbReference>
<dbReference type="OrthoDB" id="9800516at2"/>
<dbReference type="EMBL" id="PHNF01000001">
    <property type="protein sequence ID" value="PPE06413.1"/>
    <property type="molecule type" value="Genomic_DNA"/>
</dbReference>
<dbReference type="NCBIfam" id="TIGR01383">
    <property type="entry name" value="not_thiJ"/>
    <property type="match status" value="1"/>
</dbReference>
<dbReference type="InterPro" id="IPR002818">
    <property type="entry name" value="DJ-1/PfpI"/>
</dbReference>
<dbReference type="PANTHER" id="PTHR48094:SF12">
    <property type="entry name" value="PARKINSON DISEASE PROTEIN 7 HOMOLOG"/>
    <property type="match status" value="1"/>
</dbReference>
<gene>
    <name evidence="2" type="primary">thiJ</name>
    <name evidence="2" type="ORF">MCORR_v1c00410</name>
</gene>
<dbReference type="GO" id="GO:0005737">
    <property type="term" value="C:cytoplasm"/>
    <property type="evidence" value="ECO:0007669"/>
    <property type="project" value="TreeGrafter"/>
</dbReference>